<comment type="caution">
    <text evidence="9">The sequence shown here is derived from an EMBL/GenBank/DDBJ whole genome shotgun (WGS) entry which is preliminary data.</text>
</comment>
<dbReference type="SUPFAM" id="SSF56954">
    <property type="entry name" value="Outer membrane efflux proteins (OEP)"/>
    <property type="match status" value="1"/>
</dbReference>
<reference evidence="9 10" key="1">
    <citation type="submission" date="2018-07" db="EMBL/GenBank/DDBJ databases">
        <title>Freshwater and sediment microbial communities from various areas in North America, analyzing microbe dynamics in response to fracking.</title>
        <authorList>
            <person name="Lamendella R."/>
        </authorList>
    </citation>
    <scope>NUCLEOTIDE SEQUENCE [LARGE SCALE GENOMIC DNA]</scope>
    <source>
        <strain evidence="9 10">160A</strain>
    </source>
</reference>
<evidence type="ECO:0000256" key="3">
    <source>
        <dbReference type="ARBA" id="ARBA00022448"/>
    </source>
</evidence>
<feature type="chain" id="PRO_5016910965" evidence="8">
    <location>
        <begin position="27"/>
        <end position="458"/>
    </location>
</feature>
<evidence type="ECO:0000256" key="5">
    <source>
        <dbReference type="ARBA" id="ARBA00022692"/>
    </source>
</evidence>
<dbReference type="Gene3D" id="1.20.1600.10">
    <property type="entry name" value="Outer membrane efflux proteins (OEP)"/>
    <property type="match status" value="1"/>
</dbReference>
<evidence type="ECO:0000313" key="9">
    <source>
        <dbReference type="EMBL" id="RCW29549.1"/>
    </source>
</evidence>
<accession>A0A368ULG1</accession>
<keyword evidence="6" id="KW-0472">Membrane</keyword>
<keyword evidence="7" id="KW-0998">Cell outer membrane</keyword>
<dbReference type="GO" id="GO:0015288">
    <property type="term" value="F:porin activity"/>
    <property type="evidence" value="ECO:0007669"/>
    <property type="project" value="TreeGrafter"/>
</dbReference>
<evidence type="ECO:0000256" key="2">
    <source>
        <dbReference type="ARBA" id="ARBA00007613"/>
    </source>
</evidence>
<sequence length="458" mass="51288">MKPGNIKLRGLLYAFCLWASTTTIEAQTGDTLSFTLEQAIEYASVHAYEKINSEYDVASAKKKIWETIASGLPQVDFSAQYNHSIDVPVSLLPAEIIPEDMRPPGIGSGDKIPVSFGTAYDGSYSLSVSQMIFNGSYFVGLQATQVFLDLTRHQATKTEIEVRDAVAKACYLVLSAEENIKAFNENLEVNKALLQETEALYESGFRESMDVSQLKLMVRESEKQILEIKRNQEVAMAVLRFSMGLNENQPIKLTEDFAALSQEAISGEVKKSGWSPEEHIDFKLASTNVKSEKLQLKNLRVQYLPKINAFYTYQKTGYGDEWNIFGDEWYKAQFVGLSVSVPIFSSGMRNAQAMQQKLAWEKSKNIRTQTMQQIKTSGLTALTDYNSAIDQYEIASESKVLALDIYEKTKTRFSNGMTGSFELTQQQGQYIQAQINHVRAALAVLNSRNAYLKATGKL</sequence>
<keyword evidence="10" id="KW-1185">Reference proteome</keyword>
<evidence type="ECO:0000256" key="6">
    <source>
        <dbReference type="ARBA" id="ARBA00023136"/>
    </source>
</evidence>
<feature type="signal peptide" evidence="8">
    <location>
        <begin position="1"/>
        <end position="26"/>
    </location>
</feature>
<dbReference type="PANTHER" id="PTHR30026">
    <property type="entry name" value="OUTER MEMBRANE PROTEIN TOLC"/>
    <property type="match status" value="1"/>
</dbReference>
<organism evidence="9 10">
    <name type="scientific">Marinilabilia salmonicolor</name>
    <dbReference type="NCBI Taxonomy" id="989"/>
    <lineage>
        <taxon>Bacteria</taxon>
        <taxon>Pseudomonadati</taxon>
        <taxon>Bacteroidota</taxon>
        <taxon>Bacteroidia</taxon>
        <taxon>Marinilabiliales</taxon>
        <taxon>Marinilabiliaceae</taxon>
        <taxon>Marinilabilia</taxon>
    </lineage>
</organism>
<evidence type="ECO:0000313" key="10">
    <source>
        <dbReference type="Proteomes" id="UP000252733"/>
    </source>
</evidence>
<dbReference type="Proteomes" id="UP000252733">
    <property type="component" value="Unassembled WGS sequence"/>
</dbReference>
<comment type="subcellular location">
    <subcellularLocation>
        <location evidence="1">Cell outer membrane</location>
    </subcellularLocation>
</comment>
<evidence type="ECO:0000256" key="4">
    <source>
        <dbReference type="ARBA" id="ARBA00022452"/>
    </source>
</evidence>
<dbReference type="InterPro" id="IPR051906">
    <property type="entry name" value="TolC-like"/>
</dbReference>
<dbReference type="EMBL" id="QPIZ01000027">
    <property type="protein sequence ID" value="RCW29549.1"/>
    <property type="molecule type" value="Genomic_DNA"/>
</dbReference>
<dbReference type="GO" id="GO:1990281">
    <property type="term" value="C:efflux pump complex"/>
    <property type="evidence" value="ECO:0007669"/>
    <property type="project" value="TreeGrafter"/>
</dbReference>
<name>A0A368ULG1_9BACT</name>
<dbReference type="Pfam" id="PF02321">
    <property type="entry name" value="OEP"/>
    <property type="match status" value="2"/>
</dbReference>
<dbReference type="InterPro" id="IPR003423">
    <property type="entry name" value="OMP_efflux"/>
</dbReference>
<proteinExistence type="inferred from homology"/>
<keyword evidence="3" id="KW-0813">Transport</keyword>
<gene>
    <name evidence="9" type="ORF">DFO77_12742</name>
</gene>
<dbReference type="AlphaFoldDB" id="A0A368ULG1"/>
<dbReference type="RefSeq" id="WP_114437863.1">
    <property type="nucleotide sequence ID" value="NZ_QPIZ01000027.1"/>
</dbReference>
<evidence type="ECO:0000256" key="7">
    <source>
        <dbReference type="ARBA" id="ARBA00023237"/>
    </source>
</evidence>
<evidence type="ECO:0000256" key="1">
    <source>
        <dbReference type="ARBA" id="ARBA00004442"/>
    </source>
</evidence>
<keyword evidence="8" id="KW-0732">Signal</keyword>
<dbReference type="GO" id="GO:0009279">
    <property type="term" value="C:cell outer membrane"/>
    <property type="evidence" value="ECO:0007669"/>
    <property type="project" value="UniProtKB-SubCell"/>
</dbReference>
<evidence type="ECO:0000256" key="8">
    <source>
        <dbReference type="SAM" id="SignalP"/>
    </source>
</evidence>
<dbReference type="PANTHER" id="PTHR30026:SF20">
    <property type="entry name" value="OUTER MEMBRANE PROTEIN TOLC"/>
    <property type="match status" value="1"/>
</dbReference>
<keyword evidence="4" id="KW-1134">Transmembrane beta strand</keyword>
<keyword evidence="5" id="KW-0812">Transmembrane</keyword>
<dbReference type="GO" id="GO:0015562">
    <property type="term" value="F:efflux transmembrane transporter activity"/>
    <property type="evidence" value="ECO:0007669"/>
    <property type="project" value="InterPro"/>
</dbReference>
<protein>
    <submittedName>
        <fullName evidence="9">Outer membrane protein TolC</fullName>
    </submittedName>
</protein>
<comment type="similarity">
    <text evidence="2">Belongs to the outer membrane factor (OMF) (TC 1.B.17) family.</text>
</comment>